<feature type="domain" description="Vitamin K epoxide reductase" evidence="11">
    <location>
        <begin position="4"/>
        <end position="140"/>
    </location>
</feature>
<evidence type="ECO:0000256" key="7">
    <source>
        <dbReference type="ARBA" id="ARBA00023136"/>
    </source>
</evidence>
<keyword evidence="8" id="KW-1015">Disulfide bond</keyword>
<keyword evidence="5 10" id="KW-1133">Transmembrane helix</keyword>
<keyword evidence="4" id="KW-0874">Quinone</keyword>
<comment type="similarity">
    <text evidence="2">Belongs to the VKOR family.</text>
</comment>
<evidence type="ECO:0000256" key="4">
    <source>
        <dbReference type="ARBA" id="ARBA00022719"/>
    </source>
</evidence>
<evidence type="ECO:0000256" key="5">
    <source>
        <dbReference type="ARBA" id="ARBA00022989"/>
    </source>
</evidence>
<organism evidence="12 13">
    <name type="scientific">Acidothermus cellulolyticus (strain ATCC 43068 / DSM 8971 / 11B)</name>
    <dbReference type="NCBI Taxonomy" id="351607"/>
    <lineage>
        <taxon>Bacteria</taxon>
        <taxon>Bacillati</taxon>
        <taxon>Actinomycetota</taxon>
        <taxon>Actinomycetes</taxon>
        <taxon>Acidothermales</taxon>
        <taxon>Acidothermaceae</taxon>
        <taxon>Acidothermus</taxon>
    </lineage>
</organism>
<dbReference type="GO" id="GO:0048038">
    <property type="term" value="F:quinone binding"/>
    <property type="evidence" value="ECO:0007669"/>
    <property type="project" value="UniProtKB-KW"/>
</dbReference>
<evidence type="ECO:0000256" key="8">
    <source>
        <dbReference type="ARBA" id="ARBA00023157"/>
    </source>
</evidence>
<keyword evidence="3 10" id="KW-0812">Transmembrane</keyword>
<keyword evidence="7 10" id="KW-0472">Membrane</keyword>
<evidence type="ECO:0000256" key="3">
    <source>
        <dbReference type="ARBA" id="ARBA00022692"/>
    </source>
</evidence>
<reference evidence="12 13" key="1">
    <citation type="journal article" date="2009" name="Genome Res.">
        <title>Complete genome of the cellulolytic thermophile Acidothermus cellulolyticus 11B provides insights into its ecophysiological and evolutionary adaptations.</title>
        <authorList>
            <person name="Barabote R.D."/>
            <person name="Xie G."/>
            <person name="Leu D.H."/>
            <person name="Normand P."/>
            <person name="Necsulea A."/>
            <person name="Daubin V."/>
            <person name="Medigue C."/>
            <person name="Adney W.S."/>
            <person name="Xu X.C."/>
            <person name="Lapidus A."/>
            <person name="Parales R.E."/>
            <person name="Detter C."/>
            <person name="Pujic P."/>
            <person name="Bruce D."/>
            <person name="Lavire C."/>
            <person name="Challacombe J.F."/>
            <person name="Brettin T.S."/>
            <person name="Berry A.M."/>
        </authorList>
    </citation>
    <scope>NUCLEOTIDE SEQUENCE [LARGE SCALE GENOMIC DNA]</scope>
    <source>
        <strain evidence="13">ATCC 43068 / DSM 8971 / 11B</strain>
    </source>
</reference>
<gene>
    <name evidence="12" type="ordered locus">Acel_2066</name>
</gene>
<dbReference type="AlphaFoldDB" id="A0LWM8"/>
<feature type="transmembrane region" description="Helical" evidence="10">
    <location>
        <begin position="57"/>
        <end position="78"/>
    </location>
</feature>
<dbReference type="EMBL" id="CP000481">
    <property type="protein sequence ID" value="ABK53838.1"/>
    <property type="molecule type" value="Genomic_DNA"/>
</dbReference>
<accession>A0LWM8</accession>
<keyword evidence="9" id="KW-0676">Redox-active center</keyword>
<dbReference type="SMART" id="SM00756">
    <property type="entry name" value="VKc"/>
    <property type="match status" value="1"/>
</dbReference>
<dbReference type="InterPro" id="IPR012932">
    <property type="entry name" value="VKOR"/>
</dbReference>
<sequence>MRTPRWAAPIGLLLTIIGVGLAAYLTVVHYDQSVQLICSSKGVINCEQVTTSPQSRVFGIPVAVLGLAYFLGMVPWQLPAAWRSSDPRVRYGRVGYCVAGILFVFYLLYAEFVIIGKICLWCTAVHVVTFLLFVITALATALMTDVPIEHAEPQHEPGRPAQRS</sequence>
<dbReference type="Pfam" id="PF07884">
    <property type="entry name" value="VKOR"/>
    <property type="match status" value="1"/>
</dbReference>
<dbReference type="PANTHER" id="PTHR34573">
    <property type="entry name" value="VKC DOMAIN-CONTAINING PROTEIN"/>
    <property type="match status" value="1"/>
</dbReference>
<dbReference type="KEGG" id="ace:Acel_2066"/>
<evidence type="ECO:0000256" key="6">
    <source>
        <dbReference type="ARBA" id="ARBA00023002"/>
    </source>
</evidence>
<dbReference type="PANTHER" id="PTHR34573:SF1">
    <property type="entry name" value="VITAMIN K EPOXIDE REDUCTASE DOMAIN-CONTAINING PROTEIN"/>
    <property type="match status" value="1"/>
</dbReference>
<dbReference type="RefSeq" id="WP_011720901.1">
    <property type="nucleotide sequence ID" value="NC_008578.1"/>
</dbReference>
<keyword evidence="6" id="KW-0560">Oxidoreductase</keyword>
<dbReference type="HOGENOM" id="CLU_146740_0_0_11"/>
<dbReference type="InParanoid" id="A0LWM8"/>
<dbReference type="InterPro" id="IPR038354">
    <property type="entry name" value="VKOR_sf"/>
</dbReference>
<evidence type="ECO:0000256" key="10">
    <source>
        <dbReference type="SAM" id="Phobius"/>
    </source>
</evidence>
<dbReference type="Gene3D" id="1.20.1440.130">
    <property type="entry name" value="VKOR domain"/>
    <property type="match status" value="1"/>
</dbReference>
<evidence type="ECO:0000256" key="2">
    <source>
        <dbReference type="ARBA" id="ARBA00006214"/>
    </source>
</evidence>
<dbReference type="eggNOG" id="COG4243">
    <property type="taxonomic scope" value="Bacteria"/>
</dbReference>
<feature type="transmembrane region" description="Helical" evidence="10">
    <location>
        <begin position="6"/>
        <end position="27"/>
    </location>
</feature>
<dbReference type="GO" id="GO:0016020">
    <property type="term" value="C:membrane"/>
    <property type="evidence" value="ECO:0007669"/>
    <property type="project" value="UniProtKB-SubCell"/>
</dbReference>
<protein>
    <submittedName>
        <fullName evidence="12">Vitamin K epoxide reductase</fullName>
    </submittedName>
</protein>
<comment type="subcellular location">
    <subcellularLocation>
        <location evidence="1">Membrane</location>
        <topology evidence="1">Multi-pass membrane protein</topology>
    </subcellularLocation>
</comment>
<evidence type="ECO:0000313" key="13">
    <source>
        <dbReference type="Proteomes" id="UP000008221"/>
    </source>
</evidence>
<keyword evidence="13" id="KW-1185">Reference proteome</keyword>
<dbReference type="Proteomes" id="UP000008221">
    <property type="component" value="Chromosome"/>
</dbReference>
<evidence type="ECO:0000256" key="9">
    <source>
        <dbReference type="ARBA" id="ARBA00023284"/>
    </source>
</evidence>
<name>A0LWM8_ACIC1</name>
<evidence type="ECO:0000259" key="11">
    <source>
        <dbReference type="SMART" id="SM00756"/>
    </source>
</evidence>
<evidence type="ECO:0000313" key="12">
    <source>
        <dbReference type="EMBL" id="ABK53838.1"/>
    </source>
</evidence>
<dbReference type="STRING" id="351607.Acel_2066"/>
<feature type="transmembrane region" description="Helical" evidence="10">
    <location>
        <begin position="118"/>
        <end position="143"/>
    </location>
</feature>
<dbReference type="OrthoDB" id="9783799at2"/>
<evidence type="ECO:0000256" key="1">
    <source>
        <dbReference type="ARBA" id="ARBA00004141"/>
    </source>
</evidence>
<feature type="transmembrane region" description="Helical" evidence="10">
    <location>
        <begin position="90"/>
        <end position="109"/>
    </location>
</feature>
<proteinExistence type="inferred from homology"/>
<dbReference type="GO" id="GO:0016491">
    <property type="term" value="F:oxidoreductase activity"/>
    <property type="evidence" value="ECO:0007669"/>
    <property type="project" value="UniProtKB-KW"/>
</dbReference>
<dbReference type="CDD" id="cd12918">
    <property type="entry name" value="VKOR_arc"/>
    <property type="match status" value="1"/>
</dbReference>